<feature type="domain" description="SOWAHA-C winged helix-turn-helix" evidence="6">
    <location>
        <begin position="3"/>
        <end position="79"/>
    </location>
</feature>
<proteinExistence type="inferred from homology"/>
<evidence type="ECO:0000256" key="2">
    <source>
        <dbReference type="ARBA" id="ARBA00023043"/>
    </source>
</evidence>
<feature type="repeat" description="ANK" evidence="4">
    <location>
        <begin position="291"/>
        <end position="323"/>
    </location>
</feature>
<dbReference type="PROSITE" id="PS50088">
    <property type="entry name" value="ANK_REPEAT"/>
    <property type="match status" value="2"/>
</dbReference>
<dbReference type="Pfam" id="PF12796">
    <property type="entry name" value="Ank_2"/>
    <property type="match status" value="1"/>
</dbReference>
<dbReference type="Pfam" id="PF25877">
    <property type="entry name" value="WHD_SOWAH"/>
    <property type="match status" value="1"/>
</dbReference>
<evidence type="ECO:0000256" key="4">
    <source>
        <dbReference type="PROSITE-ProRule" id="PRU00023"/>
    </source>
</evidence>
<dbReference type="InterPro" id="IPR036770">
    <property type="entry name" value="Ankyrin_rpt-contain_sf"/>
</dbReference>
<keyword evidence="2 4" id="KW-0040">ANK repeat</keyword>
<comment type="similarity">
    <text evidence="3">Belongs to the SOWAH family.</text>
</comment>
<comment type="caution">
    <text evidence="7">The sequence shown here is derived from an EMBL/GenBank/DDBJ whole genome shotgun (WGS) entry which is preliminary data.</text>
</comment>
<evidence type="ECO:0000313" key="8">
    <source>
        <dbReference type="Proteomes" id="UP001230051"/>
    </source>
</evidence>
<accession>A0AAD8CSA4</accession>
<dbReference type="PRINTS" id="PR01415">
    <property type="entry name" value="ANKYRIN"/>
</dbReference>
<feature type="region of interest" description="Disordered" evidence="5">
    <location>
        <begin position="113"/>
        <end position="135"/>
    </location>
</feature>
<protein>
    <submittedName>
        <fullName evidence="7">Ankyrin repeat domain-containing protein SOWAHC-like isoform X1</fullName>
    </submittedName>
</protein>
<dbReference type="EMBL" id="JAGXEW010000028">
    <property type="protein sequence ID" value="KAK1156294.1"/>
    <property type="molecule type" value="Genomic_DNA"/>
</dbReference>
<organism evidence="7 8">
    <name type="scientific">Acipenser oxyrinchus oxyrinchus</name>
    <dbReference type="NCBI Taxonomy" id="40147"/>
    <lineage>
        <taxon>Eukaryota</taxon>
        <taxon>Metazoa</taxon>
        <taxon>Chordata</taxon>
        <taxon>Craniata</taxon>
        <taxon>Vertebrata</taxon>
        <taxon>Euteleostomi</taxon>
        <taxon>Actinopterygii</taxon>
        <taxon>Chondrostei</taxon>
        <taxon>Acipenseriformes</taxon>
        <taxon>Acipenseridae</taxon>
        <taxon>Acipenser</taxon>
    </lineage>
</organism>
<keyword evidence="8" id="KW-1185">Reference proteome</keyword>
<name>A0AAD8CSA4_ACIOX</name>
<dbReference type="InterPro" id="IPR058889">
    <property type="entry name" value="WHD_SOWAHA-C"/>
</dbReference>
<feature type="region of interest" description="Disordered" evidence="5">
    <location>
        <begin position="397"/>
        <end position="437"/>
    </location>
</feature>
<dbReference type="Proteomes" id="UP001230051">
    <property type="component" value="Unassembled WGS sequence"/>
</dbReference>
<dbReference type="SMART" id="SM00248">
    <property type="entry name" value="ANK"/>
    <property type="match status" value="2"/>
</dbReference>
<feature type="compositionally biased region" description="Polar residues" evidence="5">
    <location>
        <begin position="114"/>
        <end position="135"/>
    </location>
</feature>
<evidence type="ECO:0000256" key="5">
    <source>
        <dbReference type="SAM" id="MobiDB-lite"/>
    </source>
</evidence>
<dbReference type="PROSITE" id="PS50297">
    <property type="entry name" value="ANK_REP_REGION"/>
    <property type="match status" value="2"/>
</dbReference>
<feature type="region of interest" description="Disordered" evidence="5">
    <location>
        <begin position="154"/>
        <end position="235"/>
    </location>
</feature>
<evidence type="ECO:0000259" key="6">
    <source>
        <dbReference type="Pfam" id="PF25877"/>
    </source>
</evidence>
<feature type="repeat" description="ANK" evidence="4">
    <location>
        <begin position="326"/>
        <end position="358"/>
    </location>
</feature>
<evidence type="ECO:0000256" key="3">
    <source>
        <dbReference type="ARBA" id="ARBA00038122"/>
    </source>
</evidence>
<dbReference type="PANTHER" id="PTHR14491:SF9">
    <property type="entry name" value="ANKYRIN REPEAT DOMAIN-CONTAINING PROTEIN SOWAHB-LIKE"/>
    <property type="match status" value="1"/>
</dbReference>
<evidence type="ECO:0000256" key="1">
    <source>
        <dbReference type="ARBA" id="ARBA00022737"/>
    </source>
</evidence>
<dbReference type="AlphaFoldDB" id="A0AAD8CSA4"/>
<reference evidence="7" key="1">
    <citation type="submission" date="2022-02" db="EMBL/GenBank/DDBJ databases">
        <title>Atlantic sturgeon de novo genome assembly.</title>
        <authorList>
            <person name="Stock M."/>
            <person name="Klopp C."/>
            <person name="Guiguen Y."/>
            <person name="Cabau C."/>
            <person name="Parinello H."/>
            <person name="Santidrian Yebra-Pimentel E."/>
            <person name="Kuhl H."/>
            <person name="Dirks R.P."/>
            <person name="Guessner J."/>
            <person name="Wuertz S."/>
            <person name="Du K."/>
            <person name="Schartl M."/>
        </authorList>
    </citation>
    <scope>NUCLEOTIDE SEQUENCE</scope>
    <source>
        <strain evidence="7">STURGEONOMICS-FGT-2020</strain>
        <tissue evidence="7">Whole blood</tissue>
    </source>
</reference>
<dbReference type="InterPro" id="IPR002110">
    <property type="entry name" value="Ankyrin_rpt"/>
</dbReference>
<gene>
    <name evidence="7" type="primary">Sowahc</name>
    <name evidence="7" type="ORF">AOXY_G26443</name>
</gene>
<feature type="compositionally biased region" description="Basic and acidic residues" evidence="5">
    <location>
        <begin position="204"/>
        <end position="222"/>
    </location>
</feature>
<sequence>MEELREEVLLEYISAAGGRVKNSDLLKDFKHFINHSDKKLRAKHRDDFKQIIDKIALVKTDNGEKFLSLKKKYKQQQQQLLLPEREREPGSDGERASVLRQGGMVMWEGGEVSTGLSTQVQPSLEPSTPTEATQDLKTNRAVCSWAGGPAITVTVCSDPPTQDLNPSVVWEEPSPQEGPHEQGQPESPRQAARGWACAPQIEDPPARSPKEDEPDAVSKSESEQDEDGTGSVGSSAIALDPLEKEWIHSAACGRLPVLNHLLQQDPTLVYKKVAQIKTVVMTVNVRGRRTVSSTALHWAAKHGKEDMATMLVDAGLDVNTRAVSIRGYTPLHIAALHDHRHIIDLLINYGANQNVRDYSGHLALQYLKMQHSSDGRSDPQFPVCHGNERRNRKLATLFSGSSKKRWGSAEDLASGEEKGGGSQLLMPPAFRPRKFSR</sequence>
<keyword evidence="1" id="KW-0677">Repeat</keyword>
<dbReference type="Gene3D" id="1.25.40.20">
    <property type="entry name" value="Ankyrin repeat-containing domain"/>
    <property type="match status" value="1"/>
</dbReference>
<dbReference type="PANTHER" id="PTHR14491">
    <property type="entry name" value="SOSONDOWAH, ISOFORM G"/>
    <property type="match status" value="1"/>
</dbReference>
<evidence type="ECO:0000313" key="7">
    <source>
        <dbReference type="EMBL" id="KAK1156294.1"/>
    </source>
</evidence>
<dbReference type="SUPFAM" id="SSF48403">
    <property type="entry name" value="Ankyrin repeat"/>
    <property type="match status" value="1"/>
</dbReference>